<proteinExistence type="predicted"/>
<dbReference type="Proteomes" id="UP001287445">
    <property type="component" value="Unassembled WGS sequence"/>
</dbReference>
<sequence>MRAEILTDPSMCAMGARMLQAMIAAAPIPVTVGTVYRGDSDLLMTYGMGHLVRRKWWMEHLRKGGHCIGWDLGYWGRAQGSMRVSIDHDHPQAWLRSEPAERWDSQGIQLRHDARKGPVLVVGLGLKSSKALGLRHGDWERQKIQKLRRDGHTVLFRPKKERDAIGGVKTSNGPIEKALQGVSLVVCRHSNVAVDACIAGVPVRCEDGAALALYQSNQSPTEHERLQFLRSLAWWNWRPDEAREAWKYLLGRLS</sequence>
<organism evidence="1 2">
    <name type="scientific">Delftia acidovorans</name>
    <name type="common">Pseudomonas acidovorans</name>
    <name type="synonym">Comamonas acidovorans</name>
    <dbReference type="NCBI Taxonomy" id="80866"/>
    <lineage>
        <taxon>Bacteria</taxon>
        <taxon>Pseudomonadati</taxon>
        <taxon>Pseudomonadota</taxon>
        <taxon>Betaproteobacteria</taxon>
        <taxon>Burkholderiales</taxon>
        <taxon>Comamonadaceae</taxon>
        <taxon>Delftia</taxon>
    </lineage>
</organism>
<evidence type="ECO:0000313" key="1">
    <source>
        <dbReference type="EMBL" id="MDX4957926.1"/>
    </source>
</evidence>
<dbReference type="AlphaFoldDB" id="A0AAJ2R8V5"/>
<accession>A0AAJ2R8V5</accession>
<comment type="caution">
    <text evidence="1">The sequence shown here is derived from an EMBL/GenBank/DDBJ whole genome shotgun (WGS) entry which is preliminary data.</text>
</comment>
<dbReference type="EMBL" id="JAWWMZ010000022">
    <property type="protein sequence ID" value="MDX4957926.1"/>
    <property type="molecule type" value="Genomic_DNA"/>
</dbReference>
<evidence type="ECO:0000313" key="2">
    <source>
        <dbReference type="Proteomes" id="UP001287445"/>
    </source>
</evidence>
<reference evidence="1" key="1">
    <citation type="submission" date="2023-11" db="EMBL/GenBank/DDBJ databases">
        <title>Identification and selenium tolerance of Delftia acidovorans R3-25.</title>
        <authorList>
            <person name="Zhang S."/>
            <person name="Liu Y."/>
            <person name="Guo Y."/>
        </authorList>
    </citation>
    <scope>NUCLEOTIDE SEQUENCE</scope>
    <source>
        <strain evidence="1">R3-25</strain>
    </source>
</reference>
<gene>
    <name evidence="1" type="ORF">SGN30_31280</name>
</gene>
<name>A0AAJ2R8V5_DELAC</name>
<protein>
    <submittedName>
        <fullName evidence="1">Uncharacterized protein</fullName>
    </submittedName>
</protein>